<feature type="compositionally biased region" description="Low complexity" evidence="1">
    <location>
        <begin position="262"/>
        <end position="274"/>
    </location>
</feature>
<sequence>MTEADACGGGLAAAAAEEEAAGIICSLRAGDLAGWTPPWKSTPGPYDAATTKEEANEKAWPTVTRGKRSRSSRRRSPSGSVSGSAAKGRWARGSPASPLDYSGGGCGSGSGASTSGGEDGACCSPPAAAVPTPVQPSSTSTKQVASAGARRALILPVPVTPSPPRPAGQRSRKKMRLPEVQQLVQSLAAENDGLRQEMQLLRRACTSLSKENSTLETRLEHSSSSKRKRIGSEEQQQQAKPRATERSAATNGFVLPDLNIPAQDIADGSAAAAP</sequence>
<comment type="caution">
    <text evidence="2">The sequence shown here is derived from an EMBL/GenBank/DDBJ whole genome shotgun (WGS) entry which is preliminary data.</text>
</comment>
<dbReference type="EMBL" id="JAUUTY010000007">
    <property type="protein sequence ID" value="KAK1612971.1"/>
    <property type="molecule type" value="Genomic_DNA"/>
</dbReference>
<gene>
    <name evidence="2" type="ORF">QYE76_036644</name>
</gene>
<dbReference type="PANTHER" id="PTHR35099">
    <property type="entry name" value="OS02G0182700 PROTEIN"/>
    <property type="match status" value="1"/>
</dbReference>
<feature type="compositionally biased region" description="Low complexity" evidence="1">
    <location>
        <begin position="124"/>
        <end position="138"/>
    </location>
</feature>
<name>A0AAD8R2W5_LOLMU</name>
<feature type="compositionally biased region" description="Low complexity" evidence="1">
    <location>
        <begin position="77"/>
        <end position="88"/>
    </location>
</feature>
<feature type="compositionally biased region" description="Polar residues" evidence="1">
    <location>
        <begin position="207"/>
        <end position="216"/>
    </location>
</feature>
<accession>A0AAD8R2W5</accession>
<proteinExistence type="predicted"/>
<keyword evidence="3" id="KW-1185">Reference proteome</keyword>
<reference evidence="2" key="1">
    <citation type="submission" date="2023-07" db="EMBL/GenBank/DDBJ databases">
        <title>A chromosome-level genome assembly of Lolium multiflorum.</title>
        <authorList>
            <person name="Chen Y."/>
            <person name="Copetti D."/>
            <person name="Kolliker R."/>
            <person name="Studer B."/>
        </authorList>
    </citation>
    <scope>NUCLEOTIDE SEQUENCE</scope>
    <source>
        <strain evidence="2">02402/16</strain>
        <tissue evidence="2">Leaf</tissue>
    </source>
</reference>
<feature type="region of interest" description="Disordered" evidence="1">
    <location>
        <begin position="207"/>
        <end position="274"/>
    </location>
</feature>
<feature type="compositionally biased region" description="Basic residues" evidence="1">
    <location>
        <begin position="65"/>
        <end position="76"/>
    </location>
</feature>
<organism evidence="2 3">
    <name type="scientific">Lolium multiflorum</name>
    <name type="common">Italian ryegrass</name>
    <name type="synonym">Lolium perenne subsp. multiflorum</name>
    <dbReference type="NCBI Taxonomy" id="4521"/>
    <lineage>
        <taxon>Eukaryota</taxon>
        <taxon>Viridiplantae</taxon>
        <taxon>Streptophyta</taxon>
        <taxon>Embryophyta</taxon>
        <taxon>Tracheophyta</taxon>
        <taxon>Spermatophyta</taxon>
        <taxon>Magnoliopsida</taxon>
        <taxon>Liliopsida</taxon>
        <taxon>Poales</taxon>
        <taxon>Poaceae</taxon>
        <taxon>BOP clade</taxon>
        <taxon>Pooideae</taxon>
        <taxon>Poodae</taxon>
        <taxon>Poeae</taxon>
        <taxon>Poeae Chloroplast Group 2 (Poeae type)</taxon>
        <taxon>Loliodinae</taxon>
        <taxon>Loliinae</taxon>
        <taxon>Lolium</taxon>
    </lineage>
</organism>
<dbReference type="AlphaFoldDB" id="A0AAD8R2W5"/>
<dbReference type="Proteomes" id="UP001231189">
    <property type="component" value="Unassembled WGS sequence"/>
</dbReference>
<evidence type="ECO:0000313" key="2">
    <source>
        <dbReference type="EMBL" id="KAK1612971.1"/>
    </source>
</evidence>
<evidence type="ECO:0000313" key="3">
    <source>
        <dbReference type="Proteomes" id="UP001231189"/>
    </source>
</evidence>
<evidence type="ECO:0000256" key="1">
    <source>
        <dbReference type="SAM" id="MobiDB-lite"/>
    </source>
</evidence>
<feature type="region of interest" description="Disordered" evidence="1">
    <location>
        <begin position="34"/>
        <end position="178"/>
    </location>
</feature>
<dbReference type="PANTHER" id="PTHR35099:SF2">
    <property type="entry name" value="OS02G0182700 PROTEIN"/>
    <property type="match status" value="1"/>
</dbReference>
<protein>
    <submittedName>
        <fullName evidence="2">Uncharacterized protein</fullName>
    </submittedName>
</protein>